<keyword evidence="2" id="KW-1185">Reference proteome</keyword>
<dbReference type="EMBL" id="REGN01001156">
    <property type="protein sequence ID" value="RNA36620.1"/>
    <property type="molecule type" value="Genomic_DNA"/>
</dbReference>
<dbReference type="OrthoDB" id="10226468at2759"/>
<sequence length="66" mass="7534">MKINVSAQNFCVVYKVKRTRGLQSAIQNINNIEEVKPFFFNFDYDEGGTIRIGNGSENDHLHICKA</sequence>
<name>A0A3M7SLU9_BRAPC</name>
<gene>
    <name evidence="1" type="ORF">BpHYR1_027097</name>
</gene>
<dbReference type="Proteomes" id="UP000276133">
    <property type="component" value="Unassembled WGS sequence"/>
</dbReference>
<comment type="caution">
    <text evidence="1">The sequence shown here is derived from an EMBL/GenBank/DDBJ whole genome shotgun (WGS) entry which is preliminary data.</text>
</comment>
<protein>
    <submittedName>
        <fullName evidence="1">Uncharacterized protein</fullName>
    </submittedName>
</protein>
<evidence type="ECO:0000313" key="1">
    <source>
        <dbReference type="EMBL" id="RNA36620.1"/>
    </source>
</evidence>
<evidence type="ECO:0000313" key="2">
    <source>
        <dbReference type="Proteomes" id="UP000276133"/>
    </source>
</evidence>
<accession>A0A3M7SLU9</accession>
<dbReference type="AlphaFoldDB" id="A0A3M7SLU9"/>
<reference evidence="1 2" key="1">
    <citation type="journal article" date="2018" name="Sci. Rep.">
        <title>Genomic signatures of local adaptation to the degree of environmental predictability in rotifers.</title>
        <authorList>
            <person name="Franch-Gras L."/>
            <person name="Hahn C."/>
            <person name="Garcia-Roger E.M."/>
            <person name="Carmona M.J."/>
            <person name="Serra M."/>
            <person name="Gomez A."/>
        </authorList>
    </citation>
    <scope>NUCLEOTIDE SEQUENCE [LARGE SCALE GENOMIC DNA]</scope>
    <source>
        <strain evidence="1">HYR1</strain>
    </source>
</reference>
<organism evidence="1 2">
    <name type="scientific">Brachionus plicatilis</name>
    <name type="common">Marine rotifer</name>
    <name type="synonym">Brachionus muelleri</name>
    <dbReference type="NCBI Taxonomy" id="10195"/>
    <lineage>
        <taxon>Eukaryota</taxon>
        <taxon>Metazoa</taxon>
        <taxon>Spiralia</taxon>
        <taxon>Gnathifera</taxon>
        <taxon>Rotifera</taxon>
        <taxon>Eurotatoria</taxon>
        <taxon>Monogononta</taxon>
        <taxon>Pseudotrocha</taxon>
        <taxon>Ploima</taxon>
        <taxon>Brachionidae</taxon>
        <taxon>Brachionus</taxon>
    </lineage>
</organism>
<proteinExistence type="predicted"/>